<dbReference type="InterPro" id="IPR016181">
    <property type="entry name" value="Acyl_CoA_acyltransferase"/>
</dbReference>
<dbReference type="PANTHER" id="PTHR43415:SF3">
    <property type="entry name" value="GNAT-FAMILY ACETYLTRANSFERASE"/>
    <property type="match status" value="1"/>
</dbReference>
<keyword evidence="3" id="KW-1185">Reference proteome</keyword>
<gene>
    <name evidence="2" type="ORF">SAMN05216522_11198</name>
</gene>
<organism evidence="2 3">
    <name type="scientific">Rosenbergiella nectarea</name>
    <dbReference type="NCBI Taxonomy" id="988801"/>
    <lineage>
        <taxon>Bacteria</taxon>
        <taxon>Pseudomonadati</taxon>
        <taxon>Pseudomonadota</taxon>
        <taxon>Gammaproteobacteria</taxon>
        <taxon>Enterobacterales</taxon>
        <taxon>Erwiniaceae</taxon>
        <taxon>Rosenbergiella</taxon>
    </lineage>
</organism>
<reference evidence="3" key="1">
    <citation type="submission" date="2016-10" db="EMBL/GenBank/DDBJ databases">
        <authorList>
            <person name="Varghese N."/>
            <person name="Submissions S."/>
        </authorList>
    </citation>
    <scope>NUCLEOTIDE SEQUENCE [LARGE SCALE GENOMIC DNA]</scope>
    <source>
        <strain evidence="3">8N4</strain>
    </source>
</reference>
<dbReference type="STRING" id="988801.SAMN05216522_11198"/>
<accession>A0A1H9LGP7</accession>
<dbReference type="EMBL" id="FOGC01000011">
    <property type="protein sequence ID" value="SER10584.1"/>
    <property type="molecule type" value="Genomic_DNA"/>
</dbReference>
<dbReference type="OrthoDB" id="336415at2"/>
<dbReference type="CDD" id="cd04301">
    <property type="entry name" value="NAT_SF"/>
    <property type="match status" value="1"/>
</dbReference>
<dbReference type="AlphaFoldDB" id="A0A1H9LGP7"/>
<dbReference type="Gene3D" id="3.40.630.30">
    <property type="match status" value="1"/>
</dbReference>
<dbReference type="RefSeq" id="WP_092677573.1">
    <property type="nucleotide sequence ID" value="NZ_FOGC01000011.1"/>
</dbReference>
<proteinExistence type="predicted"/>
<feature type="domain" description="N-acetyltransferase" evidence="1">
    <location>
        <begin position="3"/>
        <end position="164"/>
    </location>
</feature>
<dbReference type="Proteomes" id="UP000242515">
    <property type="component" value="Unassembled WGS sequence"/>
</dbReference>
<dbReference type="GO" id="GO:0016747">
    <property type="term" value="F:acyltransferase activity, transferring groups other than amino-acyl groups"/>
    <property type="evidence" value="ECO:0007669"/>
    <property type="project" value="InterPro"/>
</dbReference>
<dbReference type="SUPFAM" id="SSF55729">
    <property type="entry name" value="Acyl-CoA N-acyltransferases (Nat)"/>
    <property type="match status" value="1"/>
</dbReference>
<sequence length="172" mass="19378">MSVNIRAVTREDAARLAEIYSQPATQQNTLQLPCPSVELWEQKIINYPNVGHIGFVAELDGLVVGNITLFTQKVVRLRHVVSFGITVDSHYTRRGIARQLIDFGLDYAFNWLAAQRVELSVFTDNQAAIALYQHLGFVVEGTQRQAALKNGRYQDTIMMSKLASEYFCEVPT</sequence>
<keyword evidence="2" id="KW-0808">Transferase</keyword>
<name>A0A1H9LGP7_9GAMM</name>
<evidence type="ECO:0000259" key="1">
    <source>
        <dbReference type="PROSITE" id="PS51186"/>
    </source>
</evidence>
<dbReference type="PANTHER" id="PTHR43415">
    <property type="entry name" value="SPERMIDINE N(1)-ACETYLTRANSFERASE"/>
    <property type="match status" value="1"/>
</dbReference>
<evidence type="ECO:0000313" key="2">
    <source>
        <dbReference type="EMBL" id="SER10584.1"/>
    </source>
</evidence>
<dbReference type="InterPro" id="IPR000182">
    <property type="entry name" value="GNAT_dom"/>
</dbReference>
<dbReference type="PROSITE" id="PS51186">
    <property type="entry name" value="GNAT"/>
    <property type="match status" value="1"/>
</dbReference>
<evidence type="ECO:0000313" key="3">
    <source>
        <dbReference type="Proteomes" id="UP000242515"/>
    </source>
</evidence>
<dbReference type="Pfam" id="PF00583">
    <property type="entry name" value="Acetyltransf_1"/>
    <property type="match status" value="1"/>
</dbReference>
<protein>
    <submittedName>
        <fullName evidence="2">Putative acetyltransferase</fullName>
    </submittedName>
</protein>